<sequence length="367" mass="42168">MNYQQPKEEKVKEEQANKKAIKIQEDYLIYEINEDDRTASIIDNVHIIGNILIPESIKYQNQEYEVTSIIEYSFKYSDIKSIKFSENSALRIIEKKAFYGSHLENIFIPASVSELREGWCAKTPNLINVTIDPNNQYFKNYEKNNKIIIGRSDTNQDEYDQLIFASRDLTSIDIPPNIRTISSFAFSELSIKEIFIPSHVTDIRSNAFSFSQLQRLQIGPDSELQTIGKKIFAFSRIESISIPSSLTVLEDGWCSQTPRLTEIQVTANEKQNILYFEDKAILGKSDKNSDVFDVLLFVRRDIDSFDIPKNIKSISNYAFSDSLIKAIDIPSSVTHIGSYAFAFCEQLESIEIPHQNNRKICILFFVD</sequence>
<evidence type="ECO:0000313" key="1">
    <source>
        <dbReference type="EMBL" id="KAK8886359.1"/>
    </source>
</evidence>
<keyword evidence="2" id="KW-1185">Reference proteome</keyword>
<dbReference type="EMBL" id="JAPFFF010000007">
    <property type="protein sequence ID" value="KAK8886359.1"/>
    <property type="molecule type" value="Genomic_DNA"/>
</dbReference>
<dbReference type="InterPro" id="IPR032675">
    <property type="entry name" value="LRR_dom_sf"/>
</dbReference>
<dbReference type="InterPro" id="IPR026906">
    <property type="entry name" value="LRR_5"/>
</dbReference>
<organism evidence="1 2">
    <name type="scientific">Tritrichomonas musculus</name>
    <dbReference type="NCBI Taxonomy" id="1915356"/>
    <lineage>
        <taxon>Eukaryota</taxon>
        <taxon>Metamonada</taxon>
        <taxon>Parabasalia</taxon>
        <taxon>Tritrichomonadida</taxon>
        <taxon>Tritrichomonadidae</taxon>
        <taxon>Tritrichomonas</taxon>
    </lineage>
</organism>
<dbReference type="Gene3D" id="3.80.10.10">
    <property type="entry name" value="Ribonuclease Inhibitor"/>
    <property type="match status" value="2"/>
</dbReference>
<evidence type="ECO:0000313" key="2">
    <source>
        <dbReference type="Proteomes" id="UP001470230"/>
    </source>
</evidence>
<gene>
    <name evidence="1" type="ORF">M9Y10_041822</name>
</gene>
<dbReference type="Pfam" id="PF13306">
    <property type="entry name" value="LRR_5"/>
    <property type="match status" value="3"/>
</dbReference>
<dbReference type="SUPFAM" id="SSF52058">
    <property type="entry name" value="L domain-like"/>
    <property type="match status" value="1"/>
</dbReference>
<accession>A0ABR2K5M6</accession>
<proteinExistence type="predicted"/>
<dbReference type="Proteomes" id="UP001470230">
    <property type="component" value="Unassembled WGS sequence"/>
</dbReference>
<reference evidence="1 2" key="1">
    <citation type="submission" date="2024-04" db="EMBL/GenBank/DDBJ databases">
        <title>Tritrichomonas musculus Genome.</title>
        <authorList>
            <person name="Alves-Ferreira E."/>
            <person name="Grigg M."/>
            <person name="Lorenzi H."/>
            <person name="Galac M."/>
        </authorList>
    </citation>
    <scope>NUCLEOTIDE SEQUENCE [LARGE SCALE GENOMIC DNA]</scope>
    <source>
        <strain evidence="1 2">EAF2021</strain>
    </source>
</reference>
<protein>
    <recommendedName>
        <fullName evidence="3">Surface antigen BspA-like</fullName>
    </recommendedName>
</protein>
<dbReference type="PANTHER" id="PTHR45661:SF3">
    <property type="entry name" value="IG-LIKE DOMAIN-CONTAINING PROTEIN"/>
    <property type="match status" value="1"/>
</dbReference>
<dbReference type="InterPro" id="IPR053139">
    <property type="entry name" value="Surface_bspA-like"/>
</dbReference>
<comment type="caution">
    <text evidence="1">The sequence shown here is derived from an EMBL/GenBank/DDBJ whole genome shotgun (WGS) entry which is preliminary data.</text>
</comment>
<dbReference type="PANTHER" id="PTHR45661">
    <property type="entry name" value="SURFACE ANTIGEN"/>
    <property type="match status" value="1"/>
</dbReference>
<evidence type="ECO:0008006" key="3">
    <source>
        <dbReference type="Google" id="ProtNLM"/>
    </source>
</evidence>
<name>A0ABR2K5M6_9EUKA</name>